<dbReference type="InterPro" id="IPR036884">
    <property type="entry name" value="2Fe-2S-bd_dom_sf"/>
</dbReference>
<dbReference type="SUPFAM" id="SSF54292">
    <property type="entry name" value="2Fe-2S ferredoxin-like"/>
    <property type="match status" value="1"/>
</dbReference>
<dbReference type="InterPro" id="IPR012675">
    <property type="entry name" value="Beta-grasp_dom_sf"/>
</dbReference>
<dbReference type="GO" id="GO:0016491">
    <property type="term" value="F:oxidoreductase activity"/>
    <property type="evidence" value="ECO:0007669"/>
    <property type="project" value="UniProtKB-KW"/>
</dbReference>
<keyword evidence="1" id="KW-0001">2Fe-2S</keyword>
<reference evidence="7" key="1">
    <citation type="submission" date="2022-05" db="EMBL/GenBank/DDBJ databases">
        <title>Comparative Genomics of Spacecraft Associated Microbes.</title>
        <authorList>
            <person name="Tran M.T."/>
            <person name="Wright A."/>
            <person name="Seuylemezian A."/>
            <person name="Eisen J."/>
            <person name="Coil D."/>
        </authorList>
    </citation>
    <scope>NUCLEOTIDE SEQUENCE</scope>
    <source>
        <strain evidence="7">214.1.1</strain>
    </source>
</reference>
<dbReference type="InterPro" id="IPR051452">
    <property type="entry name" value="Diverse_Oxidoreductases"/>
</dbReference>
<evidence type="ECO:0000259" key="6">
    <source>
        <dbReference type="PROSITE" id="PS51085"/>
    </source>
</evidence>
<evidence type="ECO:0000313" key="7">
    <source>
        <dbReference type="EMBL" id="MCM3715920.1"/>
    </source>
</evidence>
<dbReference type="RefSeq" id="WP_251224613.1">
    <property type="nucleotide sequence ID" value="NZ_JAMBOL010000024.1"/>
</dbReference>
<dbReference type="PROSITE" id="PS51085">
    <property type="entry name" value="2FE2S_FER_2"/>
    <property type="match status" value="1"/>
</dbReference>
<keyword evidence="2" id="KW-0479">Metal-binding</keyword>
<evidence type="ECO:0000256" key="1">
    <source>
        <dbReference type="ARBA" id="ARBA00022714"/>
    </source>
</evidence>
<dbReference type="EMBL" id="JAMBOL010000024">
    <property type="protein sequence ID" value="MCM3715920.1"/>
    <property type="molecule type" value="Genomic_DNA"/>
</dbReference>
<keyword evidence="5" id="KW-0411">Iron-sulfur</keyword>
<dbReference type="Gene3D" id="1.10.150.120">
    <property type="entry name" value="[2Fe-2S]-binding domain"/>
    <property type="match status" value="1"/>
</dbReference>
<evidence type="ECO:0000256" key="3">
    <source>
        <dbReference type="ARBA" id="ARBA00023002"/>
    </source>
</evidence>
<proteinExistence type="predicted"/>
<dbReference type="CDD" id="cd00207">
    <property type="entry name" value="fer2"/>
    <property type="match status" value="1"/>
</dbReference>
<keyword evidence="3" id="KW-0560">Oxidoreductase</keyword>
<protein>
    <submittedName>
        <fullName evidence="7">(2Fe-2S)-binding protein</fullName>
    </submittedName>
</protein>
<sequence length="156" mass="16846">MKDMKVNGEFYELAAPANRTLLEYVRRDLQLTGGKESCGTGDCGSCSMLVDGEVVKSCLVLAAECENSEITTVEGLASEGALHPIQEAFVKHWGTQCGYCTPGFVMATKALLDRNPNPTEEEIKHETAGNLCRCTGYVKIIDAVKEAAAVLQEKRG</sequence>
<dbReference type="PANTHER" id="PTHR44379:SF5">
    <property type="entry name" value="OXIDOREDUCTASE WITH IRON-SULFUR SUBUNIT"/>
    <property type="match status" value="1"/>
</dbReference>
<evidence type="ECO:0000256" key="2">
    <source>
        <dbReference type="ARBA" id="ARBA00022723"/>
    </source>
</evidence>
<dbReference type="PROSITE" id="PS00197">
    <property type="entry name" value="2FE2S_FER_1"/>
    <property type="match status" value="1"/>
</dbReference>
<dbReference type="AlphaFoldDB" id="A0A9X2DTM6"/>
<keyword evidence="4" id="KW-0408">Iron</keyword>
<dbReference type="InterPro" id="IPR002888">
    <property type="entry name" value="2Fe-2S-bd"/>
</dbReference>
<dbReference type="InterPro" id="IPR006058">
    <property type="entry name" value="2Fe2S_fd_BS"/>
</dbReference>
<gene>
    <name evidence="7" type="ORF">M3202_17840</name>
</gene>
<evidence type="ECO:0000256" key="4">
    <source>
        <dbReference type="ARBA" id="ARBA00023004"/>
    </source>
</evidence>
<evidence type="ECO:0000256" key="5">
    <source>
        <dbReference type="ARBA" id="ARBA00023014"/>
    </source>
</evidence>
<keyword evidence="8" id="KW-1185">Reference proteome</keyword>
<organism evidence="7 8">
    <name type="scientific">Halalkalibacter oceani</name>
    <dbReference type="NCBI Taxonomy" id="1653776"/>
    <lineage>
        <taxon>Bacteria</taxon>
        <taxon>Bacillati</taxon>
        <taxon>Bacillota</taxon>
        <taxon>Bacilli</taxon>
        <taxon>Bacillales</taxon>
        <taxon>Bacillaceae</taxon>
        <taxon>Halalkalibacter</taxon>
    </lineage>
</organism>
<dbReference type="InterPro" id="IPR001041">
    <property type="entry name" value="2Fe-2S_ferredoxin-type"/>
</dbReference>
<dbReference type="FunFam" id="1.10.150.120:FF:000003">
    <property type="entry name" value="Carbon monoxide dehydrogenase, small subunit"/>
    <property type="match status" value="1"/>
</dbReference>
<dbReference type="GO" id="GO:0046872">
    <property type="term" value="F:metal ion binding"/>
    <property type="evidence" value="ECO:0007669"/>
    <property type="project" value="UniProtKB-KW"/>
</dbReference>
<dbReference type="Gene3D" id="3.10.20.30">
    <property type="match status" value="1"/>
</dbReference>
<dbReference type="InterPro" id="IPR036010">
    <property type="entry name" value="2Fe-2S_ferredoxin-like_sf"/>
</dbReference>
<dbReference type="GO" id="GO:0051537">
    <property type="term" value="F:2 iron, 2 sulfur cluster binding"/>
    <property type="evidence" value="ECO:0007669"/>
    <property type="project" value="UniProtKB-KW"/>
</dbReference>
<name>A0A9X2DTM6_9BACI</name>
<feature type="domain" description="2Fe-2S ferredoxin-type" evidence="6">
    <location>
        <begin position="1"/>
        <end position="76"/>
    </location>
</feature>
<dbReference type="Pfam" id="PF01799">
    <property type="entry name" value="Fer2_2"/>
    <property type="match status" value="1"/>
</dbReference>
<comment type="caution">
    <text evidence="7">The sequence shown here is derived from an EMBL/GenBank/DDBJ whole genome shotgun (WGS) entry which is preliminary data.</text>
</comment>
<dbReference type="SUPFAM" id="SSF47741">
    <property type="entry name" value="CO dehydrogenase ISP C-domain like"/>
    <property type="match status" value="1"/>
</dbReference>
<accession>A0A9X2DTM6</accession>
<dbReference type="Proteomes" id="UP001139179">
    <property type="component" value="Unassembled WGS sequence"/>
</dbReference>
<dbReference type="PANTHER" id="PTHR44379">
    <property type="entry name" value="OXIDOREDUCTASE WITH IRON-SULFUR SUBUNIT"/>
    <property type="match status" value="1"/>
</dbReference>
<evidence type="ECO:0000313" key="8">
    <source>
        <dbReference type="Proteomes" id="UP001139179"/>
    </source>
</evidence>
<dbReference type="Pfam" id="PF00111">
    <property type="entry name" value="Fer2"/>
    <property type="match status" value="1"/>
</dbReference>